<feature type="compositionally biased region" description="Basic residues" evidence="8">
    <location>
        <begin position="225"/>
        <end position="237"/>
    </location>
</feature>
<protein>
    <recommendedName>
        <fullName evidence="13">Polycomb protein VEFS-Box domain-containing protein</fullName>
    </recommendedName>
</protein>
<evidence type="ECO:0000256" key="6">
    <source>
        <dbReference type="ARBA" id="ARBA00023015"/>
    </source>
</evidence>
<feature type="domain" description="Polycomb protein VEFS-Box" evidence="9">
    <location>
        <begin position="533"/>
        <end position="649"/>
    </location>
</feature>
<dbReference type="GO" id="GO:0006325">
    <property type="term" value="P:chromatin organization"/>
    <property type="evidence" value="ECO:0007669"/>
    <property type="project" value="UniProtKB-KW"/>
</dbReference>
<dbReference type="Pfam" id="PF23320">
    <property type="entry name" value="Zn_SUZ12"/>
    <property type="match status" value="1"/>
</dbReference>
<feature type="region of interest" description="Disordered" evidence="8">
    <location>
        <begin position="376"/>
        <end position="397"/>
    </location>
</feature>
<dbReference type="EnsemblMetazoa" id="CLYHEMT017167.1">
    <property type="protein sequence ID" value="CLYHEMP017167.1"/>
    <property type="gene ID" value="CLYHEMG017167"/>
</dbReference>
<evidence type="ECO:0008006" key="13">
    <source>
        <dbReference type="Google" id="ProtNLM"/>
    </source>
</evidence>
<comment type="similarity">
    <text evidence="1">Belongs to the VEFS (VRN2-EMF2-FIS2-SU(Z)12) family.</text>
</comment>
<dbReference type="Proteomes" id="UP000594262">
    <property type="component" value="Unplaced"/>
</dbReference>
<evidence type="ECO:0000313" key="11">
    <source>
        <dbReference type="EnsemblMetazoa" id="CLYHEMP017167.1"/>
    </source>
</evidence>
<keyword evidence="3" id="KW-0863">Zinc-finger</keyword>
<dbReference type="InterPro" id="IPR019135">
    <property type="entry name" value="Polycomb_protein_VEFS-Box"/>
</dbReference>
<evidence type="ECO:0000313" key="12">
    <source>
        <dbReference type="Proteomes" id="UP000594262"/>
    </source>
</evidence>
<feature type="region of interest" description="Disordered" evidence="8">
    <location>
        <begin position="225"/>
        <end position="264"/>
    </location>
</feature>
<dbReference type="AlphaFoldDB" id="A0A7M5X3E2"/>
<keyword evidence="6" id="KW-0805">Transcription regulation</keyword>
<proteinExistence type="inferred from homology"/>
<dbReference type="PANTHER" id="PTHR22597">
    <property type="entry name" value="POLYCOMB GROUP PROTEIN"/>
    <property type="match status" value="1"/>
</dbReference>
<organism evidence="11 12">
    <name type="scientific">Clytia hemisphaerica</name>
    <dbReference type="NCBI Taxonomy" id="252671"/>
    <lineage>
        <taxon>Eukaryota</taxon>
        <taxon>Metazoa</taxon>
        <taxon>Cnidaria</taxon>
        <taxon>Hydrozoa</taxon>
        <taxon>Hydroidolina</taxon>
        <taxon>Leptothecata</taxon>
        <taxon>Obeliida</taxon>
        <taxon>Clytiidae</taxon>
        <taxon>Clytia</taxon>
    </lineage>
</organism>
<dbReference type="RefSeq" id="XP_066933817.1">
    <property type="nucleotide sequence ID" value="XM_067077716.1"/>
</dbReference>
<dbReference type="GO" id="GO:0031490">
    <property type="term" value="F:chromatin DNA binding"/>
    <property type="evidence" value="ECO:0007669"/>
    <property type="project" value="TreeGrafter"/>
</dbReference>
<sequence length="671" mass="77397">MNGETKNTSCVTPRKLKFEQVRADYELFLQTFERPTWIYRLLHRRHQLSPFLLHRNLSYIQKNRRHLKKDSGSTRKSRKGFDTASLLDRAVAENKRKNKQQQKDEEGLEAEKIHHMNLTFGGFFHGPGFAEEIFHTNDVKAQEIYKDDFVHVKVDLLQLHFKRKKDVEPITVVNLGNCKAPWNPRTQFLTPGTSVQITVPPDVFNENNKAYKTQILSISVSLNVPKKKKKKPGRKKKEAATEEPPAKRLRGSVTSESQVEEDTNTTTINGFEHADEKPVFDSNEAAYSAELIVFDRYKTCLLSDGDYELLLHNEAENNESRKNNTFESKFKNKLGPFAAFSFGPTIKFNLNWTTSAPINILPAYKTLNQRYLEEHQAHESQDEAVEPKSMTAANKTTKPKESSLPKVYYQFLYCHSTRQQTEAREGTSCPWCDLQCWTIYGLLRHLKSFHNRFSFVYTALKRSHRIDVSVNETFENSLGFDGVRDIGFIDIDNAPIKRKPTSEILVGRRHVDVEDLKEFTEADKSDMNGAFSIVHHKRSYFHSNNNQQIPDLGEFGYNSEDEGPPDWLKEKTGDMIEDFTDVNRGEKVLMKLWNLHVLESSYVADFMVALGCETFVQKYGHVILNEGLTRNFLIHLNNLLEFQVISQSHIVSAIKKLSQMKKNMKSVTNEE</sequence>
<evidence type="ECO:0000259" key="10">
    <source>
        <dbReference type="Pfam" id="PF23320"/>
    </source>
</evidence>
<evidence type="ECO:0000256" key="1">
    <source>
        <dbReference type="ARBA" id="ARBA00007416"/>
    </source>
</evidence>
<keyword evidence="5" id="KW-0156">Chromatin regulator</keyword>
<keyword evidence="2" id="KW-0479">Metal-binding</keyword>
<dbReference type="OrthoDB" id="166746at2759"/>
<dbReference type="GO" id="GO:0016586">
    <property type="term" value="C:RSC-type complex"/>
    <property type="evidence" value="ECO:0007669"/>
    <property type="project" value="TreeGrafter"/>
</dbReference>
<evidence type="ECO:0000259" key="9">
    <source>
        <dbReference type="Pfam" id="PF09733"/>
    </source>
</evidence>
<reference evidence="11" key="1">
    <citation type="submission" date="2021-01" db="UniProtKB">
        <authorList>
            <consortium name="EnsemblMetazoa"/>
        </authorList>
    </citation>
    <scope>IDENTIFICATION</scope>
</reference>
<feature type="domain" description="Polycomb protein SUZ12-like zinc finger" evidence="10">
    <location>
        <begin position="406"/>
        <end position="472"/>
    </location>
</feature>
<keyword evidence="7" id="KW-0804">Transcription</keyword>
<dbReference type="PANTHER" id="PTHR22597:SF0">
    <property type="entry name" value="POLYCOMB PROTEIN SUZ12"/>
    <property type="match status" value="1"/>
</dbReference>
<evidence type="ECO:0000256" key="2">
    <source>
        <dbReference type="ARBA" id="ARBA00022723"/>
    </source>
</evidence>
<dbReference type="GO" id="GO:0035098">
    <property type="term" value="C:ESC/E(Z) complex"/>
    <property type="evidence" value="ECO:0007669"/>
    <property type="project" value="TreeGrafter"/>
</dbReference>
<evidence type="ECO:0000256" key="7">
    <source>
        <dbReference type="ARBA" id="ARBA00023163"/>
    </source>
</evidence>
<dbReference type="Pfam" id="PF09733">
    <property type="entry name" value="VEFS-Box"/>
    <property type="match status" value="1"/>
</dbReference>
<dbReference type="CDD" id="cd21551">
    <property type="entry name" value="VEFS-box_SUZ12"/>
    <property type="match status" value="1"/>
</dbReference>
<dbReference type="GO" id="GO:0008270">
    <property type="term" value="F:zinc ion binding"/>
    <property type="evidence" value="ECO:0007669"/>
    <property type="project" value="UniProtKB-KW"/>
</dbReference>
<dbReference type="InterPro" id="IPR057540">
    <property type="entry name" value="Znf_SUZ12"/>
</dbReference>
<keyword evidence="12" id="KW-1185">Reference proteome</keyword>
<evidence type="ECO:0000256" key="4">
    <source>
        <dbReference type="ARBA" id="ARBA00022833"/>
    </source>
</evidence>
<evidence type="ECO:0000256" key="3">
    <source>
        <dbReference type="ARBA" id="ARBA00022771"/>
    </source>
</evidence>
<accession>A0A7M5X3E2</accession>
<evidence type="ECO:0000256" key="5">
    <source>
        <dbReference type="ARBA" id="ARBA00022853"/>
    </source>
</evidence>
<dbReference type="GeneID" id="136821485"/>
<evidence type="ECO:0000256" key="8">
    <source>
        <dbReference type="SAM" id="MobiDB-lite"/>
    </source>
</evidence>
<name>A0A7M5X3E2_9CNID</name>
<keyword evidence="4" id="KW-0862">Zinc</keyword>